<evidence type="ECO:0000313" key="2">
    <source>
        <dbReference type="Proteomes" id="UP001152320"/>
    </source>
</evidence>
<proteinExistence type="predicted"/>
<comment type="caution">
    <text evidence="1">The sequence shown here is derived from an EMBL/GenBank/DDBJ whole genome shotgun (WGS) entry which is preliminary data.</text>
</comment>
<dbReference type="Proteomes" id="UP001152320">
    <property type="component" value="Chromosome 14"/>
</dbReference>
<dbReference type="EMBL" id="JAIZAY010000014">
    <property type="protein sequence ID" value="KAJ8029158.1"/>
    <property type="molecule type" value="Genomic_DNA"/>
</dbReference>
<protein>
    <submittedName>
        <fullName evidence="1">Uncharacterized protein</fullName>
    </submittedName>
</protein>
<name>A0A9Q1H0X2_HOLLE</name>
<evidence type="ECO:0000313" key="1">
    <source>
        <dbReference type="EMBL" id="KAJ8029158.1"/>
    </source>
</evidence>
<organism evidence="1 2">
    <name type="scientific">Holothuria leucospilota</name>
    <name type="common">Black long sea cucumber</name>
    <name type="synonym">Mertensiothuria leucospilota</name>
    <dbReference type="NCBI Taxonomy" id="206669"/>
    <lineage>
        <taxon>Eukaryota</taxon>
        <taxon>Metazoa</taxon>
        <taxon>Echinodermata</taxon>
        <taxon>Eleutherozoa</taxon>
        <taxon>Echinozoa</taxon>
        <taxon>Holothuroidea</taxon>
        <taxon>Aspidochirotacea</taxon>
        <taxon>Aspidochirotida</taxon>
        <taxon>Holothuriidae</taxon>
        <taxon>Holothuria</taxon>
    </lineage>
</organism>
<sequence>MLVSWPGSRVVGSRDVGSQVVGSQVLFPGCWFPGLAPGVVSRGGTCGPAVPRWFPSRWFRAGSGRVPVFSVPGRLWVVGSPRAPKFGASIWIP</sequence>
<accession>A0A9Q1H0X2</accession>
<keyword evidence="2" id="KW-1185">Reference proteome</keyword>
<gene>
    <name evidence="1" type="ORF">HOLleu_28488</name>
</gene>
<reference evidence="1" key="1">
    <citation type="submission" date="2021-10" db="EMBL/GenBank/DDBJ databases">
        <title>Tropical sea cucumber genome reveals ecological adaptation and Cuvierian tubules defense mechanism.</title>
        <authorList>
            <person name="Chen T."/>
        </authorList>
    </citation>
    <scope>NUCLEOTIDE SEQUENCE</scope>
    <source>
        <strain evidence="1">Nanhai2018</strain>
        <tissue evidence="1">Muscle</tissue>
    </source>
</reference>
<dbReference type="AlphaFoldDB" id="A0A9Q1H0X2"/>